<organism evidence="3 4">
    <name type="scientific">Nannocystis exedens</name>
    <dbReference type="NCBI Taxonomy" id="54"/>
    <lineage>
        <taxon>Bacteria</taxon>
        <taxon>Pseudomonadati</taxon>
        <taxon>Myxococcota</taxon>
        <taxon>Polyangia</taxon>
        <taxon>Nannocystales</taxon>
        <taxon>Nannocystaceae</taxon>
        <taxon>Nannocystis</taxon>
    </lineage>
</organism>
<gene>
    <name evidence="3" type="ORF">SAMN02745121_03797</name>
</gene>
<name>A0A1I1ZJ59_9BACT</name>
<keyword evidence="4" id="KW-1185">Reference proteome</keyword>
<evidence type="ECO:0008006" key="5">
    <source>
        <dbReference type="Google" id="ProtNLM"/>
    </source>
</evidence>
<dbReference type="AlphaFoldDB" id="A0A1I1ZJ59"/>
<dbReference type="PROSITE" id="PS51257">
    <property type="entry name" value="PROKAR_LIPOPROTEIN"/>
    <property type="match status" value="1"/>
</dbReference>
<dbReference type="PANTHER" id="PTHR35580">
    <property type="entry name" value="CELL SURFACE GLYCOPROTEIN (S-LAYER PROTEIN)-LIKE PROTEIN"/>
    <property type="match status" value="1"/>
</dbReference>
<dbReference type="InterPro" id="IPR052918">
    <property type="entry name" value="Motility_Chemotaxis_Reg"/>
</dbReference>
<dbReference type="OrthoDB" id="5522807at2"/>
<proteinExistence type="predicted"/>
<dbReference type="PANTHER" id="PTHR35580:SF1">
    <property type="entry name" value="PHYTASE-LIKE DOMAIN-CONTAINING PROTEIN"/>
    <property type="match status" value="1"/>
</dbReference>
<accession>A0A1I1ZJ59</accession>
<feature type="region of interest" description="Disordered" evidence="1">
    <location>
        <begin position="17"/>
        <end position="125"/>
    </location>
</feature>
<feature type="signal peptide" evidence="2">
    <location>
        <begin position="1"/>
        <end position="25"/>
    </location>
</feature>
<sequence>MRSFRYVLVPALVAACQGSSGDSTASEATAATETATAATTDDATATDTPTTAGPSTDSEGETLTTVGPTTVEPTTAGPGTDTTDATTETTDVTTSTTDAATDATTETTAVGPGTDTDTTTTGRPGECVAGEVQDCYGGPPGTQGVGLCQAGQQTCGDDEIWGPCEGEVLPAAEDCRSPGDEDCDGVDPCSGKGAYAWSRYAGGSSYDEGVRVAFDGAGNLVLAARGISDLDLGGGLLDNQGGYDVYLAKYSPTGVHLWSKRFGAGQDQANDVLRLAVSPDGDIAIAGDFKSTIDFGGGVLTCEGSDDAFLARFDPDAGHLWSKSFHSVQYVYPHEVAFDADDNVLLAGLFVTNLDLGGGVLTGAGLADAFLGKFDPDGEHLWSLRFGDPNGQYILGMKPDAAGNVYVTGGFQGTINPGNGQLTSAGAEDVFLVRYDPDGNATWAERFGAAGQQIARAMAIDGAGRVTIVGEMDGAVDFGGGPVVAPETVGFAAQFESDGTHRWSKLLGDGDTQPAAVATDGFANVLVAGNFYETADFGGGPLTSEGGADVFLLKLAPSGAHVWSKRFGDFQNQYGMGVAGAANGRVGVSGSFEGGINLGGGPKTSQGVKDLFVGSFGP</sequence>
<evidence type="ECO:0000256" key="1">
    <source>
        <dbReference type="SAM" id="MobiDB-lite"/>
    </source>
</evidence>
<reference evidence="4" key="1">
    <citation type="submission" date="2016-10" db="EMBL/GenBank/DDBJ databases">
        <authorList>
            <person name="Varghese N."/>
            <person name="Submissions S."/>
        </authorList>
    </citation>
    <scope>NUCLEOTIDE SEQUENCE [LARGE SCALE GENOMIC DNA]</scope>
    <source>
        <strain evidence="4">ATCC 25963</strain>
    </source>
</reference>
<dbReference type="EMBL" id="FOMX01000011">
    <property type="protein sequence ID" value="SFE30370.1"/>
    <property type="molecule type" value="Genomic_DNA"/>
</dbReference>
<evidence type="ECO:0000313" key="3">
    <source>
        <dbReference type="EMBL" id="SFE30370.1"/>
    </source>
</evidence>
<dbReference type="SUPFAM" id="SSF101898">
    <property type="entry name" value="NHL repeat"/>
    <property type="match status" value="1"/>
</dbReference>
<keyword evidence="2" id="KW-0732">Signal</keyword>
<protein>
    <recommendedName>
        <fullName evidence="5">Beta-propeller repeat-containing protein</fullName>
    </recommendedName>
</protein>
<dbReference type="STRING" id="54.SAMN02745121_03797"/>
<dbReference type="RefSeq" id="WP_096332668.1">
    <property type="nucleotide sequence ID" value="NZ_FOMX01000011.1"/>
</dbReference>
<evidence type="ECO:0000256" key="2">
    <source>
        <dbReference type="SAM" id="SignalP"/>
    </source>
</evidence>
<feature type="chain" id="PRO_5011566403" description="Beta-propeller repeat-containing protein" evidence="2">
    <location>
        <begin position="26"/>
        <end position="618"/>
    </location>
</feature>
<feature type="compositionally biased region" description="Low complexity" evidence="1">
    <location>
        <begin position="19"/>
        <end position="125"/>
    </location>
</feature>
<evidence type="ECO:0000313" key="4">
    <source>
        <dbReference type="Proteomes" id="UP000199400"/>
    </source>
</evidence>
<dbReference type="Gene3D" id="2.80.10.50">
    <property type="match status" value="1"/>
</dbReference>
<dbReference type="Proteomes" id="UP000199400">
    <property type="component" value="Unassembled WGS sequence"/>
</dbReference>